<evidence type="ECO:0000313" key="8">
    <source>
        <dbReference type="Proteomes" id="UP000326950"/>
    </source>
</evidence>
<dbReference type="InterPro" id="IPR052360">
    <property type="entry name" value="Transcr_Regulatory_Proteins"/>
</dbReference>
<accession>A0A5N6V3U9</accession>
<evidence type="ECO:0000256" key="6">
    <source>
        <dbReference type="ARBA" id="ARBA00023242"/>
    </source>
</evidence>
<dbReference type="Proteomes" id="UP000326950">
    <property type="component" value="Unassembled WGS sequence"/>
</dbReference>
<dbReference type="PANTHER" id="PTHR36206:SF10">
    <property type="entry name" value="ZN(II)2CYS6 TRANSCRIPTION FACTOR (EUROFUNG)"/>
    <property type="match status" value="1"/>
</dbReference>
<dbReference type="OrthoDB" id="2593732at2759"/>
<evidence type="ECO:0000256" key="4">
    <source>
        <dbReference type="ARBA" id="ARBA00023125"/>
    </source>
</evidence>
<dbReference type="EMBL" id="ML738599">
    <property type="protein sequence ID" value="KAE8165656.1"/>
    <property type="molecule type" value="Genomic_DNA"/>
</dbReference>
<gene>
    <name evidence="7" type="ORF">BDV40DRAFT_308961</name>
</gene>
<keyword evidence="1" id="KW-0479">Metal-binding</keyword>
<keyword evidence="8" id="KW-1185">Reference proteome</keyword>
<evidence type="ECO:0000256" key="5">
    <source>
        <dbReference type="ARBA" id="ARBA00023163"/>
    </source>
</evidence>
<evidence type="ECO:0008006" key="9">
    <source>
        <dbReference type="Google" id="ProtNLM"/>
    </source>
</evidence>
<keyword evidence="6" id="KW-0539">Nucleus</keyword>
<dbReference type="PANTHER" id="PTHR36206">
    <property type="entry name" value="ASPERCRYPTIN BIOSYNTHESIS CLUSTER-SPECIFIC TRANSCRIPTION REGULATOR ATNN-RELATED"/>
    <property type="match status" value="1"/>
</dbReference>
<proteinExistence type="predicted"/>
<evidence type="ECO:0000256" key="2">
    <source>
        <dbReference type="ARBA" id="ARBA00022833"/>
    </source>
</evidence>
<protein>
    <recommendedName>
        <fullName evidence="9">C6 finger domain protein</fullName>
    </recommendedName>
</protein>
<evidence type="ECO:0000313" key="7">
    <source>
        <dbReference type="EMBL" id="KAE8165656.1"/>
    </source>
</evidence>
<organism evidence="7 8">
    <name type="scientific">Aspergillus tamarii</name>
    <dbReference type="NCBI Taxonomy" id="41984"/>
    <lineage>
        <taxon>Eukaryota</taxon>
        <taxon>Fungi</taxon>
        <taxon>Dikarya</taxon>
        <taxon>Ascomycota</taxon>
        <taxon>Pezizomycotina</taxon>
        <taxon>Eurotiomycetes</taxon>
        <taxon>Eurotiomycetidae</taxon>
        <taxon>Eurotiales</taxon>
        <taxon>Aspergillaceae</taxon>
        <taxon>Aspergillus</taxon>
        <taxon>Aspergillus subgen. Circumdati</taxon>
    </lineage>
</organism>
<dbReference type="GO" id="GO:0046872">
    <property type="term" value="F:metal ion binding"/>
    <property type="evidence" value="ECO:0007669"/>
    <property type="project" value="UniProtKB-KW"/>
</dbReference>
<name>A0A5N6V3U9_ASPTM</name>
<keyword evidence="2" id="KW-0862">Zinc</keyword>
<dbReference type="GO" id="GO:0003677">
    <property type="term" value="F:DNA binding"/>
    <property type="evidence" value="ECO:0007669"/>
    <property type="project" value="UniProtKB-KW"/>
</dbReference>
<keyword evidence="3" id="KW-0805">Transcription regulation</keyword>
<keyword evidence="4" id="KW-0238">DNA-binding</keyword>
<dbReference type="AlphaFoldDB" id="A0A5N6V3U9"/>
<sequence>MARKSHTKSRTGCRTCKYGLLLAGALDLDSDIIEGLAESDVTNPGRPGVLGDTAVRQCAIAMSVLMLGGDAKHPSTTCLPSSSYGDVRYKLALKKYGKALSSVRDLLSHGNRQSIQTALLCGIICIWFEVLIKDHLSALSHLDRCLNIVQMSRSPGREEIDVDIKDAYVKLDIQATVHVGARSPVLLVKKTKPIPYIFDTFEAAEQVFNAEYANVMYLSRRLASQYRYRQPDGIPLELLANAQLLQERLEQWNSAFNYSYSCQKAQGDPRMSPQVCLLLIHYHMAVITASTCLYAEEMIYDRLLPNFDCMIRLADKLVSWWHNQPAGNTLGVPVDMGVVQPLYMIATKCRTTSLRQKAICMLLAMPNNKGVWEGPIVASVAQRAKDIEELGLDVEIDGVPEFRRIHSIGFEVAQGTDRVHVEFRRRPNGMDGEWEWWKECLSY</sequence>
<keyword evidence="5" id="KW-0804">Transcription</keyword>
<evidence type="ECO:0000256" key="1">
    <source>
        <dbReference type="ARBA" id="ARBA00022723"/>
    </source>
</evidence>
<evidence type="ECO:0000256" key="3">
    <source>
        <dbReference type="ARBA" id="ARBA00023015"/>
    </source>
</evidence>
<reference evidence="7 8" key="1">
    <citation type="submission" date="2019-04" db="EMBL/GenBank/DDBJ databases">
        <title>Friends and foes A comparative genomics study of 23 Aspergillus species from section Flavi.</title>
        <authorList>
            <consortium name="DOE Joint Genome Institute"/>
            <person name="Kjaerbolling I."/>
            <person name="Vesth T."/>
            <person name="Frisvad J.C."/>
            <person name="Nybo J.L."/>
            <person name="Theobald S."/>
            <person name="Kildgaard S."/>
            <person name="Isbrandt T."/>
            <person name="Kuo A."/>
            <person name="Sato A."/>
            <person name="Lyhne E.K."/>
            <person name="Kogle M.E."/>
            <person name="Wiebenga A."/>
            <person name="Kun R.S."/>
            <person name="Lubbers R.J."/>
            <person name="Makela M.R."/>
            <person name="Barry K."/>
            <person name="Chovatia M."/>
            <person name="Clum A."/>
            <person name="Daum C."/>
            <person name="Haridas S."/>
            <person name="He G."/>
            <person name="LaButti K."/>
            <person name="Lipzen A."/>
            <person name="Mondo S."/>
            <person name="Riley R."/>
            <person name="Salamov A."/>
            <person name="Simmons B.A."/>
            <person name="Magnuson J.K."/>
            <person name="Henrissat B."/>
            <person name="Mortensen U.H."/>
            <person name="Larsen T.O."/>
            <person name="Devries R.P."/>
            <person name="Grigoriev I.V."/>
            <person name="Machida M."/>
            <person name="Baker S.E."/>
            <person name="Andersen M.R."/>
        </authorList>
    </citation>
    <scope>NUCLEOTIDE SEQUENCE [LARGE SCALE GENOMIC DNA]</scope>
    <source>
        <strain evidence="7 8">CBS 117626</strain>
    </source>
</reference>